<gene>
    <name evidence="1" type="ORF">GCM10011515_23970</name>
</gene>
<comment type="caution">
    <text evidence="1">The sequence shown here is derived from an EMBL/GenBank/DDBJ whole genome shotgun (WGS) entry which is preliminary data.</text>
</comment>
<dbReference type="Proteomes" id="UP000619041">
    <property type="component" value="Unassembled WGS sequence"/>
</dbReference>
<keyword evidence="2" id="KW-1185">Reference proteome</keyword>
<accession>A0ABQ1SAD5</accession>
<evidence type="ECO:0000313" key="2">
    <source>
        <dbReference type="Proteomes" id="UP000619041"/>
    </source>
</evidence>
<name>A0ABQ1SAD5_9SPHN</name>
<evidence type="ECO:0000313" key="1">
    <source>
        <dbReference type="EMBL" id="GGE03580.1"/>
    </source>
</evidence>
<dbReference type="EMBL" id="BMKL01000001">
    <property type="protein sequence ID" value="GGE03580.1"/>
    <property type="molecule type" value="Genomic_DNA"/>
</dbReference>
<reference evidence="2" key="1">
    <citation type="journal article" date="2019" name="Int. J. Syst. Evol. Microbiol.">
        <title>The Global Catalogue of Microorganisms (GCM) 10K type strain sequencing project: providing services to taxonomists for standard genome sequencing and annotation.</title>
        <authorList>
            <consortium name="The Broad Institute Genomics Platform"/>
            <consortium name="The Broad Institute Genome Sequencing Center for Infectious Disease"/>
            <person name="Wu L."/>
            <person name="Ma J."/>
        </authorList>
    </citation>
    <scope>NUCLEOTIDE SEQUENCE [LARGE SCALE GENOMIC DNA]</scope>
    <source>
        <strain evidence="2">CGMCC 1.15959</strain>
    </source>
</reference>
<organism evidence="1 2">
    <name type="scientific">Tsuneonella deserti</name>
    <dbReference type="NCBI Taxonomy" id="2035528"/>
    <lineage>
        <taxon>Bacteria</taxon>
        <taxon>Pseudomonadati</taxon>
        <taxon>Pseudomonadota</taxon>
        <taxon>Alphaproteobacteria</taxon>
        <taxon>Sphingomonadales</taxon>
        <taxon>Erythrobacteraceae</taxon>
        <taxon>Tsuneonella</taxon>
    </lineage>
</organism>
<proteinExistence type="predicted"/>
<protein>
    <submittedName>
        <fullName evidence="1">Uncharacterized protein</fullName>
    </submittedName>
</protein>
<sequence length="148" mass="15174">MEISVMTALRMTSVLGIGVLLLGTPAIGIDTGVALGSPSTQISIGGFVPVICHARVTSNIVAAEPGTASLGQLNEFCNSPRGYRVHADYSASLAKARLIVDGTEVTLSQDGTTVISQSDRPAVDSHSLAVALPEGVEGGSLSFRIEPL</sequence>